<dbReference type="EMBL" id="EQ974104">
    <property type="protein sequence ID" value="EEF33666.1"/>
    <property type="molecule type" value="Genomic_DNA"/>
</dbReference>
<dbReference type="AlphaFoldDB" id="B9SRY5"/>
<evidence type="ECO:0000313" key="1">
    <source>
        <dbReference type="EMBL" id="EEF33666.1"/>
    </source>
</evidence>
<sequence length="78" mass="8099">MGTVNSPGNGISPAILDSDALMLMQNVLARLLLLKQARQSGANSLSKLALNCSPGSVWHGKAPDCIDHLVLTNAQASC</sequence>
<reference evidence="2" key="1">
    <citation type="journal article" date="2010" name="Nat. Biotechnol.">
        <title>Draft genome sequence of the oilseed species Ricinus communis.</title>
        <authorList>
            <person name="Chan A.P."/>
            <person name="Crabtree J."/>
            <person name="Zhao Q."/>
            <person name="Lorenzi H."/>
            <person name="Orvis J."/>
            <person name="Puiu D."/>
            <person name="Melake-Berhan A."/>
            <person name="Jones K.M."/>
            <person name="Redman J."/>
            <person name="Chen G."/>
            <person name="Cahoon E.B."/>
            <person name="Gedil M."/>
            <person name="Stanke M."/>
            <person name="Haas B.J."/>
            <person name="Wortman J.R."/>
            <person name="Fraser-Liggett C.M."/>
            <person name="Ravel J."/>
            <person name="Rabinowicz P.D."/>
        </authorList>
    </citation>
    <scope>NUCLEOTIDE SEQUENCE [LARGE SCALE GENOMIC DNA]</scope>
    <source>
        <strain evidence="2">cv. Hale</strain>
    </source>
</reference>
<proteinExistence type="predicted"/>
<name>B9SRY5_RICCO</name>
<dbReference type="Proteomes" id="UP000008311">
    <property type="component" value="Unassembled WGS sequence"/>
</dbReference>
<protein>
    <submittedName>
        <fullName evidence="1">Uncharacterized protein</fullName>
    </submittedName>
</protein>
<evidence type="ECO:0000313" key="2">
    <source>
        <dbReference type="Proteomes" id="UP000008311"/>
    </source>
</evidence>
<accession>B9SRY5</accession>
<keyword evidence="2" id="KW-1185">Reference proteome</keyword>
<organism evidence="1 2">
    <name type="scientific">Ricinus communis</name>
    <name type="common">Castor bean</name>
    <dbReference type="NCBI Taxonomy" id="3988"/>
    <lineage>
        <taxon>Eukaryota</taxon>
        <taxon>Viridiplantae</taxon>
        <taxon>Streptophyta</taxon>
        <taxon>Embryophyta</taxon>
        <taxon>Tracheophyta</taxon>
        <taxon>Spermatophyta</taxon>
        <taxon>Magnoliopsida</taxon>
        <taxon>eudicotyledons</taxon>
        <taxon>Gunneridae</taxon>
        <taxon>Pentapetalae</taxon>
        <taxon>rosids</taxon>
        <taxon>fabids</taxon>
        <taxon>Malpighiales</taxon>
        <taxon>Euphorbiaceae</taxon>
        <taxon>Acalyphoideae</taxon>
        <taxon>Acalypheae</taxon>
        <taxon>Ricinus</taxon>
    </lineage>
</organism>
<dbReference type="InParanoid" id="B9SRY5"/>
<gene>
    <name evidence="1" type="ORF">RCOM_0517270</name>
</gene>